<sequence length="1352" mass="151180">MSENEGEDLSTSDIFSGISLPEAEELDDKEYNIPQVEAPPTLESILSEDVLCDHDVDLLLSEELSQLSAMPEDGSNTNTEEDEERAAKDSTTSEWMKEPPLPAIKQEAVLHHITLKGLSAQITSASNKVDAGTPTAMAVCGIIAIGTSNGLILIFDPSQVLKLCLGSTSLGAQYGAISALSLNNDCTQIVSGFTKGQILQWDLETGKLLRTITNVLPLGTTVLNIKFTDDPSVAVCSDSTGSVFELSFKRSMGTKTCEARCLFSSDKGQVCCVEPLRIPEDFLEHPAAQYSLVAMVSLKKLLVISLKPVLQVIHASPFLKTDPYCIPVLAWHFMLIKECVDPVLAFCRGSSMTLFHVKCTGESLECVRIMEANHQYDIVNVKWMNSQTLLLIDPVDKLHVLDRESQEELELLDLPDMQLIHTSSFLRPLTPGEHISPTLAEIGEKATYQSVCTHGGETVLLGAKSVHVVSLRSWEERINFLVKQDRFAEALGLAWVFFNGTAKAVFGLSGKKQKKKAIVANKVAEMLLNYVEISLRRCPEQGKLEIMEEHFQKTIPLCVTCCFKFNKTDLLFGEVYDKLNHNAVALGVLFECLEPYILTDRLKDITPLVVKELVVYYEDRGMLDALESLITHLDITTLDLHQIVLLTRKYKLFDALIYVYNKGMNDFITPIEEMMQAMENALKSENTDELVAVGNKILVYISCSLTGRAYPLGVISEDLVPVVKTEVFSCLTRLHSKNADPDEGPHPYIRTLLKCNTREFLNVLALTFEDMQQYSQAVEFLQIITDVLLKVMLESVDFTPSQIGCLFTFLARQIAKTENALFVNMQLFDQVLDFLCNLEDGTRHTERQQALLELLQAGGAIYFDEDKLLSMAEKMQFYQICEFVYEERRLYTSIVGCYLKDAARRDQVFGYINDIITRADLTNEEKIAFQNEVFCNIQELLTLSPNRTAMLILQKFQDSIPLIMETLQQNSKLLFDFLHGIFNPRVEQWPFKDASLLNHEFHEMYIELLCQNHSDQVLGFLKLSDLYRPEEAVKIVQKHQVYDALAFLLEMQGNIQGAFSVLLEHMKSRLHTLTECGASAMGKEGPAIHSSDSGFVQTVPSLLKQTIGFCQRASGTLDTQQKEELWFPLLDLLMSPAEHLQSSLPDQVINSLKALTKDVLEGMAAYIPLTDILQRLIQDPVYSVGNYGEIKGIILGMLDTFVYEKTLLEATKSLLNQDLHWSLCSLRATVTRGLSPAHKLCGVCTQQYNKHRAGATIIVFSCGHVYHTACLQSSLSQQEGQQGEWACLKCLSANKKWTSITHGTVGHKAQLSILTELARQNSDGFTLGGRTDLFQQADFQLKLAPPPLVDST</sequence>
<dbReference type="GO" id="GO:0005770">
    <property type="term" value="C:late endosome"/>
    <property type="evidence" value="ECO:0007669"/>
    <property type="project" value="TreeGrafter"/>
</dbReference>
<name>A0AAD8LTU4_ACIOX</name>
<dbReference type="PANTHER" id="PTHR12616:SF8">
    <property type="entry name" value="VACUOLAR PROTEIN SORTING-ASSOCIATED PROTEIN 8 HOMOLOG"/>
    <property type="match status" value="1"/>
</dbReference>
<dbReference type="GO" id="GO:0008270">
    <property type="term" value="F:zinc ion binding"/>
    <property type="evidence" value="ECO:0007669"/>
    <property type="project" value="UniProtKB-KW"/>
</dbReference>
<evidence type="ECO:0000256" key="6">
    <source>
        <dbReference type="PROSITE-ProRule" id="PRU00221"/>
    </source>
</evidence>
<dbReference type="Proteomes" id="UP001230051">
    <property type="component" value="Unassembled WGS sequence"/>
</dbReference>
<dbReference type="SUPFAM" id="SSF57850">
    <property type="entry name" value="RING/U-box"/>
    <property type="match status" value="1"/>
</dbReference>
<evidence type="ECO:0000256" key="5">
    <source>
        <dbReference type="PROSITE-ProRule" id="PRU00175"/>
    </source>
</evidence>
<reference evidence="9" key="1">
    <citation type="submission" date="2022-02" db="EMBL/GenBank/DDBJ databases">
        <title>Atlantic sturgeon de novo genome assembly.</title>
        <authorList>
            <person name="Stock M."/>
            <person name="Klopp C."/>
            <person name="Guiguen Y."/>
            <person name="Cabau C."/>
            <person name="Parinello H."/>
            <person name="Santidrian Yebra-Pimentel E."/>
            <person name="Kuhl H."/>
            <person name="Dirks R.P."/>
            <person name="Guessner J."/>
            <person name="Wuertz S."/>
            <person name="Du K."/>
            <person name="Schartl M."/>
        </authorList>
    </citation>
    <scope>NUCLEOTIDE SEQUENCE</scope>
    <source>
        <strain evidence="9">STURGEONOMICS-FGT-2020</strain>
        <tissue evidence="9">Whole blood</tissue>
    </source>
</reference>
<keyword evidence="10" id="KW-1185">Reference proteome</keyword>
<accession>A0AAD8LTU4</accession>
<dbReference type="Pfam" id="PF23556">
    <property type="entry name" value="TPR_Vps41"/>
    <property type="match status" value="1"/>
</dbReference>
<evidence type="ECO:0000256" key="3">
    <source>
        <dbReference type="ARBA" id="ARBA00022771"/>
    </source>
</evidence>
<evidence type="ECO:0000313" key="10">
    <source>
        <dbReference type="Proteomes" id="UP001230051"/>
    </source>
</evidence>
<organism evidence="9 10">
    <name type="scientific">Acipenser oxyrinchus oxyrinchus</name>
    <dbReference type="NCBI Taxonomy" id="40147"/>
    <lineage>
        <taxon>Eukaryota</taxon>
        <taxon>Metazoa</taxon>
        <taxon>Chordata</taxon>
        <taxon>Craniata</taxon>
        <taxon>Vertebrata</taxon>
        <taxon>Euteleostomi</taxon>
        <taxon>Actinopterygii</taxon>
        <taxon>Chondrostei</taxon>
        <taxon>Acipenseriformes</taxon>
        <taxon>Acipenseridae</taxon>
        <taxon>Acipenser</taxon>
    </lineage>
</organism>
<dbReference type="InterPro" id="IPR025941">
    <property type="entry name" value="Vps8_central_dom"/>
</dbReference>
<dbReference type="SMART" id="SM00184">
    <property type="entry name" value="RING"/>
    <property type="match status" value="1"/>
</dbReference>
<dbReference type="Pfam" id="PF23410">
    <property type="entry name" value="Beta-prop_VPS8"/>
    <property type="match status" value="1"/>
</dbReference>
<dbReference type="GO" id="GO:0034058">
    <property type="term" value="P:endosomal vesicle fusion"/>
    <property type="evidence" value="ECO:0007669"/>
    <property type="project" value="TreeGrafter"/>
</dbReference>
<dbReference type="GO" id="GO:0006623">
    <property type="term" value="P:protein targeting to vacuole"/>
    <property type="evidence" value="ECO:0007669"/>
    <property type="project" value="InterPro"/>
</dbReference>
<comment type="caution">
    <text evidence="9">The sequence shown here is derived from an EMBL/GenBank/DDBJ whole genome shotgun (WGS) entry which is preliminary data.</text>
</comment>
<dbReference type="CDD" id="cd16687">
    <property type="entry name" value="RING-H2_Vps8"/>
    <property type="match status" value="1"/>
</dbReference>
<evidence type="ECO:0000256" key="4">
    <source>
        <dbReference type="ARBA" id="ARBA00022833"/>
    </source>
</evidence>
<dbReference type="Pfam" id="PF23412">
    <property type="entry name" value="zf_RING_Vps8"/>
    <property type="match status" value="1"/>
</dbReference>
<feature type="region of interest" description="Disordered" evidence="7">
    <location>
        <begin position="65"/>
        <end position="96"/>
    </location>
</feature>
<dbReference type="EMBL" id="JAGXEW010000003">
    <property type="protein sequence ID" value="KAK1173924.1"/>
    <property type="molecule type" value="Genomic_DNA"/>
</dbReference>
<feature type="domain" description="RING-type" evidence="8">
    <location>
        <begin position="1241"/>
        <end position="1290"/>
    </location>
</feature>
<gene>
    <name evidence="9" type="ORF">AOXY_G4168</name>
</gene>
<dbReference type="GO" id="GO:0030897">
    <property type="term" value="C:HOPS complex"/>
    <property type="evidence" value="ECO:0007669"/>
    <property type="project" value="TreeGrafter"/>
</dbReference>
<dbReference type="PANTHER" id="PTHR12616">
    <property type="entry name" value="VACUOLAR PROTEIN SORTING VPS41"/>
    <property type="match status" value="1"/>
</dbReference>
<dbReference type="GO" id="GO:0033263">
    <property type="term" value="C:CORVET complex"/>
    <property type="evidence" value="ECO:0007669"/>
    <property type="project" value="TreeGrafter"/>
</dbReference>
<dbReference type="InterPro" id="IPR036322">
    <property type="entry name" value="WD40_repeat_dom_sf"/>
</dbReference>
<comment type="similarity">
    <text evidence="1">Belongs to the VPS8 family.</text>
</comment>
<dbReference type="SUPFAM" id="SSF50978">
    <property type="entry name" value="WD40 repeat-like"/>
    <property type="match status" value="1"/>
</dbReference>
<dbReference type="InterPro" id="IPR001841">
    <property type="entry name" value="Znf_RING"/>
</dbReference>
<dbReference type="InterPro" id="IPR045111">
    <property type="entry name" value="Vps41/Vps8"/>
</dbReference>
<keyword evidence="2" id="KW-0479">Metal-binding</keyword>
<keyword evidence="3 5" id="KW-0863">Zinc-finger</keyword>
<evidence type="ECO:0000256" key="2">
    <source>
        <dbReference type="ARBA" id="ARBA00022723"/>
    </source>
</evidence>
<dbReference type="InterPro" id="IPR001965">
    <property type="entry name" value="Znf_PHD"/>
</dbReference>
<feature type="repeat" description="WD" evidence="6">
    <location>
        <begin position="170"/>
        <end position="211"/>
    </location>
</feature>
<dbReference type="PROSITE" id="PS50082">
    <property type="entry name" value="WD_REPEATS_2"/>
    <property type="match status" value="1"/>
</dbReference>
<dbReference type="InterPro" id="IPR015943">
    <property type="entry name" value="WD40/YVTN_repeat-like_dom_sf"/>
</dbReference>
<dbReference type="Gene3D" id="2.130.10.10">
    <property type="entry name" value="YVTN repeat-like/Quinoprotein amine dehydrogenase"/>
    <property type="match status" value="1"/>
</dbReference>
<keyword evidence="6" id="KW-0853">WD repeat</keyword>
<evidence type="ECO:0000256" key="1">
    <source>
        <dbReference type="ARBA" id="ARBA00009422"/>
    </source>
</evidence>
<dbReference type="SMART" id="SM00249">
    <property type="entry name" value="PHD"/>
    <property type="match status" value="1"/>
</dbReference>
<dbReference type="GO" id="GO:0005769">
    <property type="term" value="C:early endosome"/>
    <property type="evidence" value="ECO:0007669"/>
    <property type="project" value="TreeGrafter"/>
</dbReference>
<keyword evidence="4" id="KW-0862">Zinc</keyword>
<evidence type="ECO:0000259" key="8">
    <source>
        <dbReference type="PROSITE" id="PS50089"/>
    </source>
</evidence>
<proteinExistence type="inferred from homology"/>
<protein>
    <recommendedName>
        <fullName evidence="8">RING-type domain-containing protein</fullName>
    </recommendedName>
</protein>
<dbReference type="Gene3D" id="3.30.40.10">
    <property type="entry name" value="Zinc/RING finger domain, C3HC4 (zinc finger)"/>
    <property type="match status" value="1"/>
</dbReference>
<dbReference type="InterPro" id="IPR001680">
    <property type="entry name" value="WD40_rpt"/>
</dbReference>
<dbReference type="Pfam" id="PF12816">
    <property type="entry name" value="TPR_Vps8"/>
    <property type="match status" value="1"/>
</dbReference>
<dbReference type="InterPro" id="IPR056939">
    <property type="entry name" value="Znf_RING_Vps8"/>
</dbReference>
<evidence type="ECO:0000313" key="9">
    <source>
        <dbReference type="EMBL" id="KAK1173924.1"/>
    </source>
</evidence>
<dbReference type="InterPro" id="IPR013083">
    <property type="entry name" value="Znf_RING/FYVE/PHD"/>
</dbReference>
<evidence type="ECO:0000256" key="7">
    <source>
        <dbReference type="SAM" id="MobiDB-lite"/>
    </source>
</evidence>
<dbReference type="PROSITE" id="PS50089">
    <property type="entry name" value="ZF_RING_2"/>
    <property type="match status" value="1"/>
</dbReference>